<reference evidence="1" key="1">
    <citation type="submission" date="2021-01" db="EMBL/GenBank/DDBJ databases">
        <authorList>
            <consortium name="Genoscope - CEA"/>
            <person name="William W."/>
        </authorList>
    </citation>
    <scope>NUCLEOTIDE SEQUENCE</scope>
</reference>
<protein>
    <submittedName>
        <fullName evidence="1">Uncharacterized protein</fullName>
    </submittedName>
</protein>
<dbReference type="Proteomes" id="UP000683925">
    <property type="component" value="Unassembled WGS sequence"/>
</dbReference>
<comment type="caution">
    <text evidence="1">The sequence shown here is derived from an EMBL/GenBank/DDBJ whole genome shotgun (WGS) entry which is preliminary data.</text>
</comment>
<dbReference type="AlphaFoldDB" id="A0A8S1RS13"/>
<evidence type="ECO:0000313" key="2">
    <source>
        <dbReference type="Proteomes" id="UP000683925"/>
    </source>
</evidence>
<dbReference type="EMBL" id="CAJJDP010000001">
    <property type="protein sequence ID" value="CAD8131661.1"/>
    <property type="molecule type" value="Genomic_DNA"/>
</dbReference>
<evidence type="ECO:0000313" key="1">
    <source>
        <dbReference type="EMBL" id="CAD8131661.1"/>
    </source>
</evidence>
<proteinExistence type="predicted"/>
<keyword evidence="2" id="KW-1185">Reference proteome</keyword>
<organism evidence="1 2">
    <name type="scientific">Paramecium octaurelia</name>
    <dbReference type="NCBI Taxonomy" id="43137"/>
    <lineage>
        <taxon>Eukaryota</taxon>
        <taxon>Sar</taxon>
        <taxon>Alveolata</taxon>
        <taxon>Ciliophora</taxon>
        <taxon>Intramacronucleata</taxon>
        <taxon>Oligohymenophorea</taxon>
        <taxon>Peniculida</taxon>
        <taxon>Parameciidae</taxon>
        <taxon>Paramecium</taxon>
    </lineage>
</organism>
<gene>
    <name evidence="1" type="ORF">POCTA_138.1.T0030039</name>
</gene>
<sequence>MDFKIEYFSLLIIETNRKIYMRDLSHLIEHRREILKQYCAQLYEE</sequence>
<accession>A0A8S1RS13</accession>
<name>A0A8S1RS13_PAROT</name>